<name>A0A0R1VB02_9LACO</name>
<dbReference type="RefSeq" id="WP_056937092.1">
    <property type="nucleotide sequence ID" value="NZ_AZFN01000008.1"/>
</dbReference>
<dbReference type="PANTHER" id="PTHR48207">
    <property type="entry name" value="SUCCINATE--HYDROXYMETHYLGLUTARATE COA-TRANSFERASE"/>
    <property type="match status" value="1"/>
</dbReference>
<dbReference type="InterPro" id="IPR050483">
    <property type="entry name" value="CoA-transferase_III_domain"/>
</dbReference>
<evidence type="ECO:0000313" key="3">
    <source>
        <dbReference type="EMBL" id="KRM02638.1"/>
    </source>
</evidence>
<evidence type="ECO:0000256" key="1">
    <source>
        <dbReference type="ARBA" id="ARBA00022679"/>
    </source>
</evidence>
<accession>A0A0R1VB02</accession>
<dbReference type="AlphaFoldDB" id="A0A0R1VB02"/>
<dbReference type="GO" id="GO:0008410">
    <property type="term" value="F:CoA-transferase activity"/>
    <property type="evidence" value="ECO:0007669"/>
    <property type="project" value="TreeGrafter"/>
</dbReference>
<gene>
    <name evidence="3" type="ORF">FC60_GL001648</name>
</gene>
<evidence type="ECO:0000256" key="2">
    <source>
        <dbReference type="SAM" id="MobiDB-lite"/>
    </source>
</evidence>
<sequence>MTQSRTEPNYRGQEIHNPHLDPNKPYALAGLLVVDLTHVLSGPTCTRMLADAGARVIHVERKGSGDDTRSMGPYLADGSSEYFRIANAGKESISLDFKDPDDFALLKRMIAKADVVVENFRPGVMARLGLDPEELVKEYPRLIVASISGFGQYGPMSKQAAYDTIVQALSGIMDATGSQDGPATRVGTSISDIVAGIMGYAAITTALVARERTGQGTTVDVAMLDTTFSLMAQDLMTALGPHQIPHRIGNRHPYMYPFDTFACQDQPLAICCGNDHLWSLLCNALGHPEWIDQANFKTNDLREANWQAVKDALEGVLKSDLAENWRDKLEAAGVPVGIVLNVDQTRRLPQIIERGMVKALPDGREVIGTPMKFSTWNSWGAKVDSPQLDAQGKAIRQEFS</sequence>
<dbReference type="InterPro" id="IPR044855">
    <property type="entry name" value="CoA-Trfase_III_dom3_sf"/>
</dbReference>
<dbReference type="Gene3D" id="3.30.1540.10">
    <property type="entry name" value="formyl-coa transferase, domain 3"/>
    <property type="match status" value="1"/>
</dbReference>
<dbReference type="Pfam" id="PF02515">
    <property type="entry name" value="CoA_transf_3"/>
    <property type="match status" value="1"/>
</dbReference>
<comment type="caution">
    <text evidence="3">The sequence shown here is derived from an EMBL/GenBank/DDBJ whole genome shotgun (WGS) entry which is preliminary data.</text>
</comment>
<dbReference type="PATRIC" id="fig|1423749.3.peg.1707"/>
<dbReference type="InterPro" id="IPR023606">
    <property type="entry name" value="CoA-Trfase_III_dom_1_sf"/>
</dbReference>
<dbReference type="EMBL" id="AZFN01000008">
    <property type="protein sequence ID" value="KRM02638.1"/>
    <property type="molecule type" value="Genomic_DNA"/>
</dbReference>
<protein>
    <submittedName>
        <fullName evidence="3">Acyl-coa transferase carnitine dehydratase</fullName>
    </submittedName>
</protein>
<dbReference type="SUPFAM" id="SSF89796">
    <property type="entry name" value="CoA-transferase family III (CaiB/BaiF)"/>
    <property type="match status" value="1"/>
</dbReference>
<dbReference type="PANTHER" id="PTHR48207:SF3">
    <property type="entry name" value="SUCCINATE--HYDROXYMETHYLGLUTARATE COA-TRANSFERASE"/>
    <property type="match status" value="1"/>
</dbReference>
<evidence type="ECO:0000313" key="4">
    <source>
        <dbReference type="Proteomes" id="UP000051739"/>
    </source>
</evidence>
<feature type="region of interest" description="Disordered" evidence="2">
    <location>
        <begin position="1"/>
        <end position="21"/>
    </location>
</feature>
<dbReference type="InterPro" id="IPR003673">
    <property type="entry name" value="CoA-Trfase_fam_III"/>
</dbReference>
<dbReference type="Gene3D" id="3.40.50.10540">
    <property type="entry name" value="Crotonobetainyl-coa:carnitine coa-transferase, domain 1"/>
    <property type="match status" value="1"/>
</dbReference>
<keyword evidence="1 3" id="KW-0808">Transferase</keyword>
<organism evidence="3 4">
    <name type="scientific">Limosilactobacillus gastricus DSM 16045</name>
    <dbReference type="NCBI Taxonomy" id="1423749"/>
    <lineage>
        <taxon>Bacteria</taxon>
        <taxon>Bacillati</taxon>
        <taxon>Bacillota</taxon>
        <taxon>Bacilli</taxon>
        <taxon>Lactobacillales</taxon>
        <taxon>Lactobacillaceae</taxon>
        <taxon>Limosilactobacillus</taxon>
    </lineage>
</organism>
<dbReference type="Proteomes" id="UP000051739">
    <property type="component" value="Unassembled WGS sequence"/>
</dbReference>
<reference evidence="3 4" key="1">
    <citation type="journal article" date="2015" name="Genome Announc.">
        <title>Expanding the biotechnology potential of lactobacilli through comparative genomics of 213 strains and associated genera.</title>
        <authorList>
            <person name="Sun Z."/>
            <person name="Harris H.M."/>
            <person name="McCann A."/>
            <person name="Guo C."/>
            <person name="Argimon S."/>
            <person name="Zhang W."/>
            <person name="Yang X."/>
            <person name="Jeffery I.B."/>
            <person name="Cooney J.C."/>
            <person name="Kagawa T.F."/>
            <person name="Liu W."/>
            <person name="Song Y."/>
            <person name="Salvetti E."/>
            <person name="Wrobel A."/>
            <person name="Rasinkangas P."/>
            <person name="Parkhill J."/>
            <person name="Rea M.C."/>
            <person name="O'Sullivan O."/>
            <person name="Ritari J."/>
            <person name="Douillard F.P."/>
            <person name="Paul Ross R."/>
            <person name="Yang R."/>
            <person name="Briner A.E."/>
            <person name="Felis G.E."/>
            <person name="de Vos W.M."/>
            <person name="Barrangou R."/>
            <person name="Klaenhammer T.R."/>
            <person name="Caufield P.W."/>
            <person name="Cui Y."/>
            <person name="Zhang H."/>
            <person name="O'Toole P.W."/>
        </authorList>
    </citation>
    <scope>NUCLEOTIDE SEQUENCE [LARGE SCALE GENOMIC DNA]</scope>
    <source>
        <strain evidence="3 4">DSM 16045</strain>
    </source>
</reference>
<proteinExistence type="predicted"/>
<keyword evidence="4" id="KW-1185">Reference proteome</keyword>